<organism evidence="2 3">
    <name type="scientific">Agrilus planipennis</name>
    <name type="common">Emerald ash borer</name>
    <name type="synonym">Agrilus marcopoli</name>
    <dbReference type="NCBI Taxonomy" id="224129"/>
    <lineage>
        <taxon>Eukaryota</taxon>
        <taxon>Metazoa</taxon>
        <taxon>Ecdysozoa</taxon>
        <taxon>Arthropoda</taxon>
        <taxon>Hexapoda</taxon>
        <taxon>Insecta</taxon>
        <taxon>Pterygota</taxon>
        <taxon>Neoptera</taxon>
        <taxon>Endopterygota</taxon>
        <taxon>Coleoptera</taxon>
        <taxon>Polyphaga</taxon>
        <taxon>Elateriformia</taxon>
        <taxon>Buprestoidea</taxon>
        <taxon>Buprestidae</taxon>
        <taxon>Agrilinae</taxon>
        <taxon>Agrilus</taxon>
    </lineage>
</organism>
<evidence type="ECO:0000313" key="2">
    <source>
        <dbReference type="Proteomes" id="UP000192223"/>
    </source>
</evidence>
<keyword evidence="1" id="KW-0732">Signal</keyword>
<evidence type="ECO:0000256" key="1">
    <source>
        <dbReference type="SAM" id="SignalP"/>
    </source>
</evidence>
<protein>
    <submittedName>
        <fullName evidence="3">Uncharacterized protein LOC108735431</fullName>
    </submittedName>
</protein>
<evidence type="ECO:0000313" key="3">
    <source>
        <dbReference type="RefSeq" id="XP_018322891.1"/>
    </source>
</evidence>
<keyword evidence="2" id="KW-1185">Reference proteome</keyword>
<name>A0A1W4WG10_AGRPL</name>
<accession>A0A1W4WG10</accession>
<feature type="chain" id="PRO_5010710744" evidence="1">
    <location>
        <begin position="19"/>
        <end position="490"/>
    </location>
</feature>
<feature type="signal peptide" evidence="1">
    <location>
        <begin position="1"/>
        <end position="18"/>
    </location>
</feature>
<dbReference type="AlphaFoldDB" id="A0A1W4WG10"/>
<dbReference type="Proteomes" id="UP000192223">
    <property type="component" value="Unplaced"/>
</dbReference>
<sequence length="490" mass="55672">MKSCIAFFLYGIIFHARAQIETTPLPNNDSIIPLEGQPIYNKTFSEYNHPYLLNIRYDIIEGNVTTLLNEITLGNVYCTNTFMNCFNLSIYDVISLINLTDYTNAEIAEALSTLDLNISNPNDLINSYNLTWNKFGDFIHYIDTTVSEIYNSFVNILSSPNQKMPVILDLVQINRNEFSSIFLFGTEEEKLDLLSNGTYSIEIFNQILEIANLTDAQLLSIVPLQKMARAIVDRKFSYRGILDFIRTLEVTSNDLEKFYLALNVTLDELYSNELYQQSLRQLLRMLNKQQVIGTAISQHQLITSAASVDVFSADFIRFLNGNVGQYFTLQAHLVENDSEIVPLFSDAVVPEILSKEIALYDLKYPLALFTKVSLNYNGSEWINCTYLSQLENGSLYQEQLDVQLGTSYLLSKKTNATVYVLGSPVFCDDKIHGLAIEEDEAMLKFTPMLPDVVEPPHLIPIRDSATKSMPTYITTLIVAFTGFKHFYPLI</sequence>
<dbReference type="RefSeq" id="XP_018322891.1">
    <property type="nucleotide sequence ID" value="XM_018467389.2"/>
</dbReference>
<dbReference type="OrthoDB" id="6718688at2759"/>
<proteinExistence type="predicted"/>
<dbReference type="GeneID" id="108735431"/>
<gene>
    <name evidence="3" type="primary">LOC108735431</name>
</gene>
<dbReference type="InParanoid" id="A0A1W4WG10"/>
<reference evidence="3" key="1">
    <citation type="submission" date="2025-08" db="UniProtKB">
        <authorList>
            <consortium name="RefSeq"/>
        </authorList>
    </citation>
    <scope>IDENTIFICATION</scope>
    <source>
        <tissue evidence="3">Entire body</tissue>
    </source>
</reference>
<dbReference type="KEGG" id="apln:108735431"/>